<dbReference type="Gene3D" id="3.40.50.10210">
    <property type="match status" value="1"/>
</dbReference>
<evidence type="ECO:0000313" key="12">
    <source>
        <dbReference type="Proteomes" id="UP000003678"/>
    </source>
</evidence>
<dbReference type="InterPro" id="IPR003200">
    <property type="entry name" value="Nict_dMeBzImd_PRibTrfase"/>
</dbReference>
<comment type="caution">
    <text evidence="11">The sequence shown here is derived from an EMBL/GenBank/DDBJ whole genome shotgun (WGS) entry which is preliminary data.</text>
</comment>
<reference evidence="11 12" key="1">
    <citation type="submission" date="2009-03" db="EMBL/GenBank/DDBJ databases">
        <authorList>
            <person name="Setubal J.C."/>
            <person name="Boyle S."/>
            <person name="Crasta O.R."/>
            <person name="Gillespie J.J."/>
            <person name="Kenyon R.W."/>
            <person name="Lu J."/>
            <person name="Mane S."/>
            <person name="Nagrani S."/>
            <person name="Shallom J.M."/>
            <person name="Shallom S."/>
            <person name="Shukla M."/>
            <person name="Snyder E.E."/>
            <person name="Sobral B.W."/>
            <person name="Wattam A.R."/>
            <person name="Will R."/>
            <person name="Williams K."/>
            <person name="Yoo H."/>
            <person name="Bruce D.H."/>
            <person name="Detter C."/>
            <person name="Munk C."/>
            <person name="Brettin T.S."/>
            <person name="Ficht T."/>
        </authorList>
    </citation>
    <scope>NUCLEOTIDE SEQUENCE [LARGE SCALE GENOMIC DNA]</scope>
    <source>
        <strain evidence="11 12">Cudo</strain>
    </source>
</reference>
<dbReference type="EMBL" id="ACJD01000003">
    <property type="protein sequence ID" value="EEH14406.1"/>
    <property type="molecule type" value="Genomic_DNA"/>
</dbReference>
<protein>
    <recommendedName>
        <fullName evidence="4 10">Nicotinate-nucleotide--dimethylbenzimidazole phosphoribosyltransferase</fullName>
        <shortName evidence="10">NN:DBI PRT</shortName>
        <ecNumber evidence="3 10">2.4.2.21</ecNumber>
    </recommendedName>
    <alternativeName>
        <fullName evidence="8 10">N(1)-alpha-phosphoribosyltransferase</fullName>
    </alternativeName>
</protein>
<dbReference type="NCBIfam" id="NF000996">
    <property type="entry name" value="PRK00105.1"/>
    <property type="match status" value="1"/>
</dbReference>
<dbReference type="CDD" id="cd02439">
    <property type="entry name" value="DMB-PRT_CobT"/>
    <property type="match status" value="1"/>
</dbReference>
<evidence type="ECO:0000256" key="9">
    <source>
        <dbReference type="ARBA" id="ARBA00047340"/>
    </source>
</evidence>
<gene>
    <name evidence="10 11" type="primary">cobT</name>
    <name evidence="11" type="ORF">BCETI_3000144</name>
</gene>
<evidence type="ECO:0000256" key="2">
    <source>
        <dbReference type="ARBA" id="ARBA00007110"/>
    </source>
</evidence>
<dbReference type="PANTHER" id="PTHR43463">
    <property type="entry name" value="NICOTINATE-NUCLEOTIDE--DIMETHYLBENZIMIDAZOLE PHOSPHORIBOSYLTRANSFERASE"/>
    <property type="match status" value="1"/>
</dbReference>
<dbReference type="UniPathway" id="UPA00061">
    <property type="reaction ID" value="UER00516"/>
</dbReference>
<dbReference type="AlphaFoldDB" id="C0G5X2"/>
<evidence type="ECO:0000256" key="10">
    <source>
        <dbReference type="HAMAP-Rule" id="MF_00230"/>
    </source>
</evidence>
<feature type="active site" description="Proton acceptor" evidence="10">
    <location>
        <position position="381"/>
    </location>
</feature>
<keyword evidence="11" id="KW-0378">Hydrolase</keyword>
<organism evidence="11 12">
    <name type="scientific">Brucella ceti str. Cudo</name>
    <dbReference type="NCBI Taxonomy" id="595497"/>
    <lineage>
        <taxon>Bacteria</taxon>
        <taxon>Pseudomonadati</taxon>
        <taxon>Pseudomonadota</taxon>
        <taxon>Alphaproteobacteria</taxon>
        <taxon>Hyphomicrobiales</taxon>
        <taxon>Brucellaceae</taxon>
        <taxon>Brucella/Ochrobactrum group</taxon>
        <taxon>Brucella</taxon>
    </lineage>
</organism>
<evidence type="ECO:0000256" key="1">
    <source>
        <dbReference type="ARBA" id="ARBA00005049"/>
    </source>
</evidence>
<dbReference type="HAMAP" id="MF_00230">
    <property type="entry name" value="CobT"/>
    <property type="match status" value="1"/>
</dbReference>
<evidence type="ECO:0000256" key="7">
    <source>
        <dbReference type="ARBA" id="ARBA00022679"/>
    </source>
</evidence>
<dbReference type="NCBIfam" id="TIGR03160">
    <property type="entry name" value="cobT_DBIPRT"/>
    <property type="match status" value="1"/>
</dbReference>
<evidence type="ECO:0000256" key="5">
    <source>
        <dbReference type="ARBA" id="ARBA00022573"/>
    </source>
</evidence>
<comment type="similarity">
    <text evidence="2 10">Belongs to the CobT family.</text>
</comment>
<dbReference type="GO" id="GO:0016787">
    <property type="term" value="F:hydrolase activity"/>
    <property type="evidence" value="ECO:0007669"/>
    <property type="project" value="UniProtKB-KW"/>
</dbReference>
<dbReference type="EC" id="2.4.2.21" evidence="3 10"/>
<dbReference type="SUPFAM" id="SSF52733">
    <property type="entry name" value="Nicotinate mononucleotide:5,6-dimethylbenzimidazole phosphoribosyltransferase (CobT)"/>
    <property type="match status" value="1"/>
</dbReference>
<dbReference type="InterPro" id="IPR017846">
    <property type="entry name" value="Nict_dMeBzImd_PRibTrfase_bact"/>
</dbReference>
<dbReference type="GO" id="GO:0009236">
    <property type="term" value="P:cobalamin biosynthetic process"/>
    <property type="evidence" value="ECO:0007669"/>
    <property type="project" value="UniProtKB-UniRule"/>
</dbReference>
<evidence type="ECO:0000256" key="6">
    <source>
        <dbReference type="ARBA" id="ARBA00022676"/>
    </source>
</evidence>
<proteinExistence type="inferred from homology"/>
<dbReference type="PANTHER" id="PTHR43463:SF1">
    <property type="entry name" value="NICOTINATE-NUCLEOTIDE--DIMETHYLBENZIMIDAZOLE PHOSPHORIBOSYLTRANSFERASE"/>
    <property type="match status" value="1"/>
</dbReference>
<dbReference type="Proteomes" id="UP000003678">
    <property type="component" value="Unassembled WGS sequence"/>
</dbReference>
<keyword evidence="7 10" id="KW-0808">Transferase</keyword>
<sequence>MRQWQAAQKSQTSDRVANQAISLQITAPLCFQGRTIAIFRLNIVSDQRGDLKIRVSAYRTSPTNLHLPSLIGLYDMSASGLPFDDFRELIRNLPGPDLGAERAVREREVTLTKPAGSLGRLEEIVAWLATWTGKRTPQVNRPLVAVFAGNHGVTAKNITPFPPSVTAQMVENFAAGGAAINQICIANDLGLKVFDLALEHPTGDITEEAAMDERTCAATMAFGMEAIAGGTDLLCIGEMGIGNTTIAAAIALALFGGTAEDWVGPGTGSTGELMQRKLAAVRQAVALHQPHLQDPLEVLRCLGGREIAAMAGAILAARMEKIPVIVDGFVASAAAAVLYAANPEAIDHCMFGHVSAEPGHRKLLAKMGKEPLLDLGMRLGEGTGAALAANIVKAAALCHSGMATFEQAGVSASK</sequence>
<evidence type="ECO:0000313" key="11">
    <source>
        <dbReference type="EMBL" id="EEH14406.1"/>
    </source>
</evidence>
<dbReference type="InterPro" id="IPR036087">
    <property type="entry name" value="Nict_dMeBzImd_PRibTrfase_sf"/>
</dbReference>
<name>C0G5X2_9HYPH</name>
<dbReference type="GO" id="GO:0008939">
    <property type="term" value="F:nicotinate-nucleotide-dimethylbenzimidazole phosphoribosyltransferase activity"/>
    <property type="evidence" value="ECO:0007669"/>
    <property type="project" value="UniProtKB-UniRule"/>
</dbReference>
<comment type="function">
    <text evidence="10">Catalyzes the synthesis of alpha-ribazole-5'-phosphate from nicotinate mononucleotide (NAMN) and 5,6-dimethylbenzimidazole (DMB).</text>
</comment>
<comment type="catalytic activity">
    <reaction evidence="9 10">
        <text>5,6-dimethylbenzimidazole + nicotinate beta-D-ribonucleotide = alpha-ribazole 5'-phosphate + nicotinate + H(+)</text>
        <dbReference type="Rhea" id="RHEA:11196"/>
        <dbReference type="ChEBI" id="CHEBI:15378"/>
        <dbReference type="ChEBI" id="CHEBI:15890"/>
        <dbReference type="ChEBI" id="CHEBI:32544"/>
        <dbReference type="ChEBI" id="CHEBI:57502"/>
        <dbReference type="ChEBI" id="CHEBI:57918"/>
        <dbReference type="EC" id="2.4.2.21"/>
    </reaction>
</comment>
<keyword evidence="6 10" id="KW-0328">Glycosyltransferase</keyword>
<evidence type="ECO:0000256" key="4">
    <source>
        <dbReference type="ARBA" id="ARBA00015486"/>
    </source>
</evidence>
<evidence type="ECO:0000256" key="8">
    <source>
        <dbReference type="ARBA" id="ARBA00030686"/>
    </source>
</evidence>
<dbReference type="Pfam" id="PF02277">
    <property type="entry name" value="DBI_PRT"/>
    <property type="match status" value="1"/>
</dbReference>
<keyword evidence="5 10" id="KW-0169">Cobalamin biosynthesis</keyword>
<dbReference type="InterPro" id="IPR023195">
    <property type="entry name" value="Nict_dMeBzImd_PRibTrfase_N"/>
</dbReference>
<dbReference type="Gene3D" id="1.10.1610.10">
    <property type="match status" value="1"/>
</dbReference>
<evidence type="ECO:0000256" key="3">
    <source>
        <dbReference type="ARBA" id="ARBA00011991"/>
    </source>
</evidence>
<comment type="pathway">
    <text evidence="1 10">Nucleoside biosynthesis; alpha-ribazole biosynthesis; alpha-ribazole from 5,6-dimethylbenzimidazole: step 1/2.</text>
</comment>
<accession>C0G5X2</accession>